<sequence>MDSPQRQLSFDELQLQLTNMESPLRQRFQPTLQQLDINEPPLQQTSMKPLSYHSQLHLNFNGHEIPPPRSDITLNTEMENKIVWYAISDIYCELQACSPPGVDIHWPYGEMDKPLFDIPFFSGKIDFSSLPDNREMD</sequence>
<evidence type="ECO:0000313" key="2">
    <source>
        <dbReference type="EMBL" id="KAK2653944.1"/>
    </source>
</evidence>
<accession>A0AAE0CJX0</accession>
<dbReference type="EMBL" id="JANJYI010000004">
    <property type="protein sequence ID" value="KAK2653937.1"/>
    <property type="molecule type" value="Genomic_DNA"/>
</dbReference>
<organism evidence="1 3">
    <name type="scientific">Dipteronia dyeriana</name>
    <dbReference type="NCBI Taxonomy" id="168575"/>
    <lineage>
        <taxon>Eukaryota</taxon>
        <taxon>Viridiplantae</taxon>
        <taxon>Streptophyta</taxon>
        <taxon>Embryophyta</taxon>
        <taxon>Tracheophyta</taxon>
        <taxon>Spermatophyta</taxon>
        <taxon>Magnoliopsida</taxon>
        <taxon>eudicotyledons</taxon>
        <taxon>Gunneridae</taxon>
        <taxon>Pentapetalae</taxon>
        <taxon>rosids</taxon>
        <taxon>malvids</taxon>
        <taxon>Sapindales</taxon>
        <taxon>Sapindaceae</taxon>
        <taxon>Hippocastanoideae</taxon>
        <taxon>Acereae</taxon>
        <taxon>Dipteronia</taxon>
    </lineage>
</organism>
<gene>
    <name evidence="1" type="ORF">Ddye_013793</name>
    <name evidence="2" type="ORF">Ddye_013800</name>
</gene>
<evidence type="ECO:0000313" key="3">
    <source>
        <dbReference type="Proteomes" id="UP001280121"/>
    </source>
</evidence>
<name>A0AAE0CJX0_9ROSI</name>
<dbReference type="AlphaFoldDB" id="A0AAE0CJX0"/>
<dbReference type="Proteomes" id="UP001280121">
    <property type="component" value="Unassembled WGS sequence"/>
</dbReference>
<keyword evidence="3" id="KW-1185">Reference proteome</keyword>
<evidence type="ECO:0000313" key="1">
    <source>
        <dbReference type="EMBL" id="KAK2653937.1"/>
    </source>
</evidence>
<comment type="caution">
    <text evidence="1">The sequence shown here is derived from an EMBL/GenBank/DDBJ whole genome shotgun (WGS) entry which is preliminary data.</text>
</comment>
<protein>
    <submittedName>
        <fullName evidence="1">Uncharacterized protein</fullName>
    </submittedName>
</protein>
<proteinExistence type="predicted"/>
<dbReference type="EMBL" id="JANJYI010000004">
    <property type="protein sequence ID" value="KAK2653944.1"/>
    <property type="molecule type" value="Genomic_DNA"/>
</dbReference>
<reference evidence="1" key="1">
    <citation type="journal article" date="2023" name="Plant J.">
        <title>Genome sequences and population genomics provide insights into the demographic history, inbreeding, and mutation load of two 'living fossil' tree species of Dipteronia.</title>
        <authorList>
            <person name="Feng Y."/>
            <person name="Comes H.P."/>
            <person name="Chen J."/>
            <person name="Zhu S."/>
            <person name="Lu R."/>
            <person name="Zhang X."/>
            <person name="Li P."/>
            <person name="Qiu J."/>
            <person name="Olsen K.M."/>
            <person name="Qiu Y."/>
        </authorList>
    </citation>
    <scope>NUCLEOTIDE SEQUENCE</scope>
    <source>
        <strain evidence="1">KIB01</strain>
    </source>
</reference>